<keyword evidence="2" id="KW-1185">Reference proteome</keyword>
<evidence type="ECO:0000313" key="1">
    <source>
        <dbReference type="EMBL" id="CAI5717471.1"/>
    </source>
</evidence>
<dbReference type="EMBL" id="CANTFL010000174">
    <property type="protein sequence ID" value="CAI5717471.1"/>
    <property type="molecule type" value="Genomic_DNA"/>
</dbReference>
<dbReference type="PANTHER" id="PTHR37067:SF3">
    <property type="entry name" value="PX DOMAIN-CONTAINING PROTEIN"/>
    <property type="match status" value="1"/>
</dbReference>
<proteinExistence type="predicted"/>
<protein>
    <submittedName>
        <fullName evidence="1">Uncharacterized protein</fullName>
    </submittedName>
</protein>
<dbReference type="AlphaFoldDB" id="A0AAV0TDD0"/>
<accession>A0AAV0TDD0</accession>
<dbReference type="PANTHER" id="PTHR37067">
    <property type="entry name" value="PX DOMAIN-CONTAINING PROTEIN"/>
    <property type="match status" value="1"/>
</dbReference>
<gene>
    <name evidence="1" type="ORF">HBR001_LOCUS1823</name>
</gene>
<organism evidence="1 2">
    <name type="scientific">Hyaloperonospora brassicae</name>
    <name type="common">Brassica downy mildew</name>
    <name type="synonym">Peronospora brassicae</name>
    <dbReference type="NCBI Taxonomy" id="162125"/>
    <lineage>
        <taxon>Eukaryota</taxon>
        <taxon>Sar</taxon>
        <taxon>Stramenopiles</taxon>
        <taxon>Oomycota</taxon>
        <taxon>Peronosporomycetes</taxon>
        <taxon>Peronosporales</taxon>
        <taxon>Peronosporaceae</taxon>
        <taxon>Hyaloperonospora</taxon>
    </lineage>
</organism>
<name>A0AAV0TDD0_HYABA</name>
<reference evidence="1" key="1">
    <citation type="submission" date="2022-12" db="EMBL/GenBank/DDBJ databases">
        <authorList>
            <person name="Webb A."/>
        </authorList>
    </citation>
    <scope>NUCLEOTIDE SEQUENCE</scope>
    <source>
        <strain evidence="1">Hp1</strain>
    </source>
</reference>
<sequence>MPRATLRTPFNPDHQVNYGLSIASRDVATSEVVSVDCLFCIHFDREDTDTSTAQEERKRRRTENIKSFTKPFRTDNHVQHFSRQHKARWEQFKILVRDQKATFFQRNAPVRHRNTIPSHFAGNQTAMQLYINKAIVDVIIGNLLLDQDDDDGLPNMCRERALRIFEDIDPNTVEDPGLATTKYRIDISNPKQFNLVAGFLSTGVSFRQAIALVTMTKEVTDVAEIGTAKDERVAQYARFILALNLQHIHDILENGWAFSIALDMSTHMSTSYLDIRIRPFWHGETLNLHLIGNPVFCRHTASELYRHASAVLDVLCTDQKTMLISISTDGEPRMTGHIGGVATLFEQAALAGF</sequence>
<evidence type="ECO:0000313" key="2">
    <source>
        <dbReference type="Proteomes" id="UP001162031"/>
    </source>
</evidence>
<comment type="caution">
    <text evidence="1">The sequence shown here is derived from an EMBL/GenBank/DDBJ whole genome shotgun (WGS) entry which is preliminary data.</text>
</comment>
<dbReference type="Proteomes" id="UP001162031">
    <property type="component" value="Unassembled WGS sequence"/>
</dbReference>